<reference evidence="1 2" key="1">
    <citation type="journal article" date="2013" name="BMC Genomics">
        <title>The miniature genome of a carnivorous plant Genlisea aurea contains a low number of genes and short non-coding sequences.</title>
        <authorList>
            <person name="Leushkin E.V."/>
            <person name="Sutormin R.A."/>
            <person name="Nabieva E.R."/>
            <person name="Penin A.A."/>
            <person name="Kondrashov A.S."/>
            <person name="Logacheva M.D."/>
        </authorList>
    </citation>
    <scope>NUCLEOTIDE SEQUENCE [LARGE SCALE GENOMIC DNA]</scope>
</reference>
<gene>
    <name evidence="1" type="ORF">M569_16396</name>
</gene>
<dbReference type="Proteomes" id="UP000015453">
    <property type="component" value="Unassembled WGS sequence"/>
</dbReference>
<protein>
    <submittedName>
        <fullName evidence="1">Uncharacterized protein</fullName>
    </submittedName>
</protein>
<evidence type="ECO:0000313" key="2">
    <source>
        <dbReference type="Proteomes" id="UP000015453"/>
    </source>
</evidence>
<dbReference type="EMBL" id="AUSU01009238">
    <property type="protein sequence ID" value="EPS58419.1"/>
    <property type="molecule type" value="Genomic_DNA"/>
</dbReference>
<dbReference type="OrthoDB" id="190098at2759"/>
<organism evidence="1 2">
    <name type="scientific">Genlisea aurea</name>
    <dbReference type="NCBI Taxonomy" id="192259"/>
    <lineage>
        <taxon>Eukaryota</taxon>
        <taxon>Viridiplantae</taxon>
        <taxon>Streptophyta</taxon>
        <taxon>Embryophyta</taxon>
        <taxon>Tracheophyta</taxon>
        <taxon>Spermatophyta</taxon>
        <taxon>Magnoliopsida</taxon>
        <taxon>eudicotyledons</taxon>
        <taxon>Gunneridae</taxon>
        <taxon>Pentapetalae</taxon>
        <taxon>asterids</taxon>
        <taxon>lamiids</taxon>
        <taxon>Lamiales</taxon>
        <taxon>Lentibulariaceae</taxon>
        <taxon>Genlisea</taxon>
    </lineage>
</organism>
<comment type="caution">
    <text evidence="1">The sequence shown here is derived from an EMBL/GenBank/DDBJ whole genome shotgun (WGS) entry which is preliminary data.</text>
</comment>
<name>S8BVP5_9LAMI</name>
<keyword evidence="2" id="KW-1185">Reference proteome</keyword>
<dbReference type="AlphaFoldDB" id="S8BVP5"/>
<sequence>MSINCSVLEIKRVVQECREIYENSLVDGNPPKAGFVFPNVKSLSATSKNRLWRKLT</sequence>
<evidence type="ECO:0000313" key="1">
    <source>
        <dbReference type="EMBL" id="EPS58419.1"/>
    </source>
</evidence>
<accession>S8BVP5</accession>
<proteinExistence type="predicted"/>